<dbReference type="GO" id="GO:0046872">
    <property type="term" value="F:metal ion binding"/>
    <property type="evidence" value="ECO:0007669"/>
    <property type="project" value="UniProtKB-KW"/>
</dbReference>
<evidence type="ECO:0000256" key="4">
    <source>
        <dbReference type="SAM" id="Phobius"/>
    </source>
</evidence>
<evidence type="ECO:0000256" key="3">
    <source>
        <dbReference type="PIRSR" id="PIRSR603782-2"/>
    </source>
</evidence>
<evidence type="ECO:0000313" key="5">
    <source>
        <dbReference type="EMBL" id="JAI57069.1"/>
    </source>
</evidence>
<keyword evidence="4" id="KW-0472">Membrane</keyword>
<dbReference type="Pfam" id="PF02630">
    <property type="entry name" value="SCO1-SenC"/>
    <property type="match status" value="1"/>
</dbReference>
<dbReference type="Gene3D" id="3.40.30.10">
    <property type="entry name" value="Glutaredoxin"/>
    <property type="match status" value="1"/>
</dbReference>
<dbReference type="AlphaFoldDB" id="A0A0P4VWD1"/>
<evidence type="ECO:0000256" key="1">
    <source>
        <dbReference type="ARBA" id="ARBA00010996"/>
    </source>
</evidence>
<feature type="binding site" evidence="2">
    <location>
        <position position="192"/>
    </location>
    <ligand>
        <name>Cu cation</name>
        <dbReference type="ChEBI" id="CHEBI:23378"/>
    </ligand>
</feature>
<keyword evidence="2" id="KW-0479">Metal-binding</keyword>
<dbReference type="PANTHER" id="PTHR12151:SF5">
    <property type="entry name" value="AT19154P"/>
    <property type="match status" value="1"/>
</dbReference>
<dbReference type="FunFam" id="3.40.30.10:FF:000013">
    <property type="entry name" value="Blast:Protein SCO1 homolog, mitochondrial"/>
    <property type="match status" value="1"/>
</dbReference>
<dbReference type="PANTHER" id="PTHR12151">
    <property type="entry name" value="ELECTRON TRANSPORT PROTIN SCO1/SENC FAMILY MEMBER"/>
    <property type="match status" value="1"/>
</dbReference>
<dbReference type="GO" id="GO:0005739">
    <property type="term" value="C:mitochondrion"/>
    <property type="evidence" value="ECO:0007669"/>
    <property type="project" value="GOC"/>
</dbReference>
<keyword evidence="2" id="KW-0186">Copper</keyword>
<feature type="transmembrane region" description="Helical" evidence="4">
    <location>
        <begin position="116"/>
        <end position="138"/>
    </location>
</feature>
<dbReference type="EMBL" id="GDRN01109486">
    <property type="protein sequence ID" value="JAI57069.1"/>
    <property type="molecule type" value="Transcribed_RNA"/>
</dbReference>
<dbReference type="CDD" id="cd02968">
    <property type="entry name" value="SCO"/>
    <property type="match status" value="1"/>
</dbReference>
<feature type="binding site" evidence="2">
    <location>
        <position position="283"/>
    </location>
    <ligand>
        <name>Cu cation</name>
        <dbReference type="ChEBI" id="CHEBI:23378"/>
    </ligand>
</feature>
<evidence type="ECO:0008006" key="6">
    <source>
        <dbReference type="Google" id="ProtNLM"/>
    </source>
</evidence>
<protein>
    <recommendedName>
        <fullName evidence="6">Thioredoxin domain-containing protein</fullName>
    </recommendedName>
</protein>
<keyword evidence="3" id="KW-1015">Disulfide bond</keyword>
<keyword evidence="4" id="KW-0812">Transmembrane</keyword>
<dbReference type="InterPro" id="IPR003782">
    <property type="entry name" value="SCO1/SenC"/>
</dbReference>
<dbReference type="InterPro" id="IPR036249">
    <property type="entry name" value="Thioredoxin-like_sf"/>
</dbReference>
<comment type="similarity">
    <text evidence="1">Belongs to the SCO1/2 family.</text>
</comment>
<feature type="binding site" evidence="2">
    <location>
        <position position="196"/>
    </location>
    <ligand>
        <name>Cu cation</name>
        <dbReference type="ChEBI" id="CHEBI:23378"/>
    </ligand>
</feature>
<organism evidence="5">
    <name type="scientific">Scylla olivacea</name>
    <name type="common">Orange mud crab</name>
    <name type="synonym">Cancer olivacea</name>
    <dbReference type="NCBI Taxonomy" id="85551"/>
    <lineage>
        <taxon>Eukaryota</taxon>
        <taxon>Metazoa</taxon>
        <taxon>Ecdysozoa</taxon>
        <taxon>Arthropoda</taxon>
        <taxon>Crustacea</taxon>
        <taxon>Multicrustacea</taxon>
        <taxon>Malacostraca</taxon>
        <taxon>Eumalacostraca</taxon>
        <taxon>Eucarida</taxon>
        <taxon>Decapoda</taxon>
        <taxon>Pleocyemata</taxon>
        <taxon>Brachyura</taxon>
        <taxon>Eubrachyura</taxon>
        <taxon>Portunoidea</taxon>
        <taxon>Portunidae</taxon>
        <taxon>Portuninae</taxon>
        <taxon>Scylla</taxon>
    </lineage>
</organism>
<keyword evidence="4" id="KW-1133">Transmembrane helix</keyword>
<sequence>MEERTCEGENVKKPRLVSVRETESSKRESGKQTLHSCTHFNISLYLLHMASVLPRVNLLLARKCLLPHLRGNAHRLQGCCRTHRGNEGVFLRCCTTQTPSSQPPRKQTAGKTKGPITWKSLAATGALGSVLLGFMLYIKKEKELALARERKRMLGKANIGGRFDLVDHNGTPRKSEDFHGQWVLLYFGFTHCPDVCPDELEKMAVVVDALDKMDSAKPAQPLFITVDPHRDSKEAIKTYLKEFHPKFIGLTGTDEQISAACRAYRVYYSAGPRDDDDDYIVDHTIITYLINPDGDFVDYYGQNKTAEQMVASIAVNMKKFEEMQRGLAGGLLGKLL</sequence>
<accession>A0A0P4VWD1</accession>
<feature type="disulfide bond" description="Redox-active" evidence="3">
    <location>
        <begin position="192"/>
        <end position="196"/>
    </location>
</feature>
<reference evidence="5" key="1">
    <citation type="submission" date="2015-09" db="EMBL/GenBank/DDBJ databases">
        <title>Scylla olivacea transcriptome.</title>
        <authorList>
            <person name="Ikhwanuddin M."/>
        </authorList>
    </citation>
    <scope>NUCLEOTIDE SEQUENCE</scope>
</reference>
<dbReference type="SUPFAM" id="SSF52833">
    <property type="entry name" value="Thioredoxin-like"/>
    <property type="match status" value="1"/>
</dbReference>
<name>A0A0P4VWD1_SCYOL</name>
<dbReference type="GO" id="GO:0033617">
    <property type="term" value="P:mitochondrial respiratory chain complex IV assembly"/>
    <property type="evidence" value="ECO:0007669"/>
    <property type="project" value="TreeGrafter"/>
</dbReference>
<evidence type="ECO:0000256" key="2">
    <source>
        <dbReference type="PIRSR" id="PIRSR603782-1"/>
    </source>
</evidence>
<proteinExistence type="inferred from homology"/>